<feature type="binding site" evidence="12">
    <location>
        <position position="11"/>
    </location>
    <ligand>
        <name>Mg(2+)</name>
        <dbReference type="ChEBI" id="CHEBI:18420"/>
    </ligand>
</feature>
<dbReference type="STRING" id="252474.B1A74_06490"/>
<dbReference type="EC" id="3.1.3.-" evidence="9"/>
<evidence type="ECO:0000256" key="9">
    <source>
        <dbReference type="PIRNR" id="PIRNR004682"/>
    </source>
</evidence>
<dbReference type="GO" id="GO:0016791">
    <property type="term" value="F:phosphatase activity"/>
    <property type="evidence" value="ECO:0007669"/>
    <property type="project" value="InterPro"/>
</dbReference>
<dbReference type="PIRSF" id="PIRSF004682">
    <property type="entry name" value="GmhB"/>
    <property type="match status" value="1"/>
</dbReference>
<feature type="site" description="Contributes to substrate recognition" evidence="11">
    <location>
        <position position="108"/>
    </location>
</feature>
<keyword evidence="3 12" id="KW-0479">Metal-binding</keyword>
<evidence type="ECO:0000313" key="13">
    <source>
        <dbReference type="EMBL" id="OOC10281.1"/>
    </source>
</evidence>
<reference evidence="13 14" key="1">
    <citation type="submission" date="2017-02" db="EMBL/GenBank/DDBJ databases">
        <title>Genomic diversity within the haloalkaliphilic genus Thioalkalivibrio.</title>
        <authorList>
            <person name="Ahn A.-C."/>
            <person name="Meier-Kolthoff J."/>
            <person name="Overmars L."/>
            <person name="Richter M."/>
            <person name="Woyke T."/>
            <person name="Sorokin D.Y."/>
            <person name="Muyzer G."/>
        </authorList>
    </citation>
    <scope>NUCLEOTIDE SEQUENCE [LARGE SCALE GENOMIC DNA]</scope>
    <source>
        <strain evidence="13 14">HL17</strain>
    </source>
</reference>
<dbReference type="GO" id="GO:0005975">
    <property type="term" value="P:carbohydrate metabolic process"/>
    <property type="evidence" value="ECO:0007669"/>
    <property type="project" value="InterPro"/>
</dbReference>
<dbReference type="FunFam" id="3.40.50.1000:FF:000037">
    <property type="entry name" value="D,D-heptose 1,7-bisphosphate phosphatase"/>
    <property type="match status" value="1"/>
</dbReference>
<evidence type="ECO:0000256" key="1">
    <source>
        <dbReference type="ARBA" id="ARBA00004496"/>
    </source>
</evidence>
<evidence type="ECO:0000256" key="10">
    <source>
        <dbReference type="PIRSR" id="PIRSR004682-1"/>
    </source>
</evidence>
<feature type="site" description="Stabilizes the phosphoryl group" evidence="11">
    <location>
        <position position="109"/>
    </location>
</feature>
<feature type="binding site" evidence="12">
    <location>
        <position position="134"/>
    </location>
    <ligand>
        <name>Mg(2+)</name>
        <dbReference type="ChEBI" id="CHEBI:18420"/>
    </ligand>
</feature>
<dbReference type="PANTHER" id="PTHR42891">
    <property type="entry name" value="D-GLYCERO-BETA-D-MANNO-HEPTOSE-1,7-BISPHOSPHATE 7-PHOSPHATASE"/>
    <property type="match status" value="1"/>
</dbReference>
<dbReference type="Proteomes" id="UP000189177">
    <property type="component" value="Unassembled WGS sequence"/>
</dbReference>
<evidence type="ECO:0000256" key="8">
    <source>
        <dbReference type="ARBA" id="ARBA00061616"/>
    </source>
</evidence>
<comment type="subcellular location">
    <subcellularLocation>
        <location evidence="1 9">Cytoplasm</location>
    </subcellularLocation>
</comment>
<keyword evidence="14" id="KW-1185">Reference proteome</keyword>
<evidence type="ECO:0000313" key="14">
    <source>
        <dbReference type="Proteomes" id="UP000189177"/>
    </source>
</evidence>
<evidence type="ECO:0000256" key="7">
    <source>
        <dbReference type="ARBA" id="ARBA00031828"/>
    </source>
</evidence>
<feature type="active site" description="Nucleophile" evidence="10">
    <location>
        <position position="11"/>
    </location>
</feature>
<dbReference type="RefSeq" id="WP_018947452.1">
    <property type="nucleotide sequence ID" value="NZ_MUZR01000018.1"/>
</dbReference>
<evidence type="ECO:0000256" key="5">
    <source>
        <dbReference type="ARBA" id="ARBA00022833"/>
    </source>
</evidence>
<evidence type="ECO:0000256" key="12">
    <source>
        <dbReference type="PIRSR" id="PIRSR004682-4"/>
    </source>
</evidence>
<keyword evidence="6 9" id="KW-0119">Carbohydrate metabolism</keyword>
<dbReference type="EMBL" id="MUZR01000018">
    <property type="protein sequence ID" value="OOC10281.1"/>
    <property type="molecule type" value="Genomic_DNA"/>
</dbReference>
<dbReference type="InterPro" id="IPR036412">
    <property type="entry name" value="HAD-like_sf"/>
</dbReference>
<comment type="similarity">
    <text evidence="8 9">Belongs to the gmhB family.</text>
</comment>
<dbReference type="InterPro" id="IPR004446">
    <property type="entry name" value="Heptose_bisP_phosphatase"/>
</dbReference>
<keyword evidence="4 9" id="KW-0378">Hydrolase</keyword>
<feature type="active site" description="Nucleophile" evidence="10">
    <location>
        <position position="9"/>
    </location>
</feature>
<evidence type="ECO:0000256" key="6">
    <source>
        <dbReference type="ARBA" id="ARBA00023277"/>
    </source>
</evidence>
<dbReference type="CDD" id="cd07503">
    <property type="entry name" value="HAD_HisB-N"/>
    <property type="match status" value="1"/>
</dbReference>
<dbReference type="InterPro" id="IPR023214">
    <property type="entry name" value="HAD_sf"/>
</dbReference>
<dbReference type="AlphaFoldDB" id="A0A1V2ZYZ1"/>
<feature type="binding site" evidence="12">
    <location>
        <position position="105"/>
    </location>
    <ligand>
        <name>Zn(2+)</name>
        <dbReference type="ChEBI" id="CHEBI:29105"/>
    </ligand>
</feature>
<dbReference type="SUPFAM" id="SSF56784">
    <property type="entry name" value="HAD-like"/>
    <property type="match status" value="1"/>
</dbReference>
<dbReference type="NCBIfam" id="TIGR00213">
    <property type="entry name" value="GmhB_yaeD"/>
    <property type="match status" value="1"/>
</dbReference>
<sequence>MSRPALFLDRDGVINVDHAYVYRPEDFDFMPGIFELVARAGAAGYPVVVVTNQSGIGRGYYGEDDFERLTQWMRARFAERGGRLDAVYHCPHHPRDALEPWRRDCPDRKPAPGMLLRARDALDVDLAHSVLVGDRPSDLEAARRAGVGTRLLFAPETPDAEQAAALQADPQARRIRSLQEAAALLETERS</sequence>
<feature type="binding site" evidence="12">
    <location>
        <position position="92"/>
    </location>
    <ligand>
        <name>Zn(2+)</name>
        <dbReference type="ChEBI" id="CHEBI:29105"/>
    </ligand>
</feature>
<dbReference type="GO" id="GO:0005737">
    <property type="term" value="C:cytoplasm"/>
    <property type="evidence" value="ECO:0007669"/>
    <property type="project" value="UniProtKB-SubCell"/>
</dbReference>
<dbReference type="PANTHER" id="PTHR42891:SF1">
    <property type="entry name" value="D-GLYCERO-BETA-D-MANNO-HEPTOSE-1,7-BISPHOSPHATE 7-PHOSPHATASE"/>
    <property type="match status" value="1"/>
</dbReference>
<dbReference type="NCBIfam" id="TIGR01656">
    <property type="entry name" value="Histidinol-ppas"/>
    <property type="match status" value="1"/>
</dbReference>
<dbReference type="GO" id="GO:0046872">
    <property type="term" value="F:metal ion binding"/>
    <property type="evidence" value="ECO:0007669"/>
    <property type="project" value="UniProtKB-KW"/>
</dbReference>
<accession>A0A1V2ZYZ1</accession>
<gene>
    <name evidence="13" type="ORF">B1A74_06490</name>
</gene>
<keyword evidence="12" id="KW-0460">Magnesium</keyword>
<evidence type="ECO:0000256" key="2">
    <source>
        <dbReference type="ARBA" id="ARBA00022490"/>
    </source>
</evidence>
<evidence type="ECO:0000256" key="3">
    <source>
        <dbReference type="ARBA" id="ARBA00022723"/>
    </source>
</evidence>
<feature type="site" description="Stabilizes the phosphoryl group" evidence="11">
    <location>
        <position position="51"/>
    </location>
</feature>
<dbReference type="OrthoDB" id="9788272at2"/>
<dbReference type="InterPro" id="IPR006549">
    <property type="entry name" value="HAD-SF_hydro_IIIA"/>
</dbReference>
<dbReference type="InterPro" id="IPR006543">
    <property type="entry name" value="Histidinol-phos"/>
</dbReference>
<organism evidence="13 14">
    <name type="scientific">Thioalkalivibrio halophilus</name>
    <dbReference type="NCBI Taxonomy" id="252474"/>
    <lineage>
        <taxon>Bacteria</taxon>
        <taxon>Pseudomonadati</taxon>
        <taxon>Pseudomonadota</taxon>
        <taxon>Gammaproteobacteria</taxon>
        <taxon>Chromatiales</taxon>
        <taxon>Ectothiorhodospiraceae</taxon>
        <taxon>Thioalkalivibrio</taxon>
    </lineage>
</organism>
<protein>
    <recommendedName>
        <fullName evidence="7 9">D,D-heptose 1,7-bisphosphate phosphatase</fullName>
        <ecNumber evidence="9">3.1.3.-</ecNumber>
    </recommendedName>
</protein>
<dbReference type="Pfam" id="PF13242">
    <property type="entry name" value="Hydrolase_like"/>
    <property type="match status" value="1"/>
</dbReference>
<evidence type="ECO:0000256" key="11">
    <source>
        <dbReference type="PIRSR" id="PIRSR004682-3"/>
    </source>
</evidence>
<comment type="cofactor">
    <cofactor evidence="12">
        <name>Zn(2+)</name>
        <dbReference type="ChEBI" id="CHEBI:29105"/>
    </cofactor>
</comment>
<dbReference type="Gene3D" id="3.40.50.1000">
    <property type="entry name" value="HAD superfamily/HAD-like"/>
    <property type="match status" value="1"/>
</dbReference>
<keyword evidence="5 12" id="KW-0862">Zinc</keyword>
<feature type="binding site" evidence="12">
    <location>
        <position position="90"/>
    </location>
    <ligand>
        <name>Zn(2+)</name>
        <dbReference type="ChEBI" id="CHEBI:29105"/>
    </ligand>
</feature>
<dbReference type="NCBIfam" id="TIGR01662">
    <property type="entry name" value="HAD-SF-IIIA"/>
    <property type="match status" value="1"/>
</dbReference>
<proteinExistence type="inferred from homology"/>
<feature type="binding site" evidence="12">
    <location>
        <position position="9"/>
    </location>
    <ligand>
        <name>Mg(2+)</name>
        <dbReference type="ChEBI" id="CHEBI:18420"/>
    </ligand>
</feature>
<comment type="caution">
    <text evidence="13">The sequence shown here is derived from an EMBL/GenBank/DDBJ whole genome shotgun (WGS) entry which is preliminary data.</text>
</comment>
<comment type="cofactor">
    <cofactor evidence="12">
        <name>Mg(2+)</name>
        <dbReference type="ChEBI" id="CHEBI:18420"/>
    </cofactor>
</comment>
<evidence type="ECO:0000256" key="4">
    <source>
        <dbReference type="ARBA" id="ARBA00022801"/>
    </source>
</evidence>
<keyword evidence="2 9" id="KW-0963">Cytoplasm</keyword>
<dbReference type="NCBIfam" id="NF006506">
    <property type="entry name" value="PRK08942.1"/>
    <property type="match status" value="1"/>
</dbReference>
<name>A0A1V2ZYZ1_9GAMM</name>